<name>A0AAD0KSS8_MYCLR</name>
<proteinExistence type="predicted"/>
<gene>
    <name evidence="1" type="ORF">DIJ64_09655</name>
</gene>
<evidence type="ECO:0000313" key="1">
    <source>
        <dbReference type="EMBL" id="AWV48224.1"/>
    </source>
</evidence>
<reference evidence="1 2" key="1">
    <citation type="submission" date="2018-05" db="EMBL/GenBank/DDBJ databases">
        <title>Evolution of small genomes with special reference to Mycobacterium leprae.</title>
        <authorList>
            <person name="Mohanty P.S."/>
            <person name="Bansal A.K."/>
            <person name="Gupta U.D."/>
            <person name="Naaz F."/>
            <person name="Dwivedi V.D."/>
            <person name="Singh H."/>
            <person name="Gupta G."/>
            <person name="Sharma S."/>
            <person name="Arora M."/>
        </authorList>
    </citation>
    <scope>NUCLEOTIDE SEQUENCE [LARGE SCALE GENOMIC DNA]</scope>
    <source>
        <strain evidence="1 2">MRHRU-235-G</strain>
    </source>
</reference>
<dbReference type="AlphaFoldDB" id="A0AAD0KSS8"/>
<protein>
    <submittedName>
        <fullName evidence="1">Uncharacterized protein</fullName>
    </submittedName>
</protein>
<accession>A0AAD0KSS8</accession>
<dbReference type="EMBL" id="CP029543">
    <property type="protein sequence ID" value="AWV48224.1"/>
    <property type="molecule type" value="Genomic_DNA"/>
</dbReference>
<evidence type="ECO:0000313" key="2">
    <source>
        <dbReference type="Proteomes" id="UP000249682"/>
    </source>
</evidence>
<dbReference type="Proteomes" id="UP000249682">
    <property type="component" value="Chromosome"/>
</dbReference>
<sequence>MPTAYVSALETMPTVGELVANHTAHVTRTKYEFRW</sequence>
<organism evidence="1 2">
    <name type="scientific">Mycobacterium leprae</name>
    <dbReference type="NCBI Taxonomy" id="1769"/>
    <lineage>
        <taxon>Bacteria</taxon>
        <taxon>Bacillati</taxon>
        <taxon>Actinomycetota</taxon>
        <taxon>Actinomycetes</taxon>
        <taxon>Mycobacteriales</taxon>
        <taxon>Mycobacteriaceae</taxon>
        <taxon>Mycobacterium</taxon>
    </lineage>
</organism>